<evidence type="ECO:0000313" key="1">
    <source>
        <dbReference type="EMBL" id="KON32159.1"/>
    </source>
</evidence>
<accession>A0A0M0BUN9</accession>
<comment type="caution">
    <text evidence="1">The sequence shown here is derived from an EMBL/GenBank/DDBJ whole genome shotgun (WGS) entry which is preliminary data.</text>
</comment>
<organism evidence="1 2">
    <name type="scientific">miscellaneous Crenarchaeota group-1 archaeon SG8-32-3</name>
    <dbReference type="NCBI Taxonomy" id="1685125"/>
    <lineage>
        <taxon>Archaea</taxon>
        <taxon>Candidatus Bathyarchaeota</taxon>
        <taxon>MCG-1</taxon>
    </lineage>
</organism>
<name>A0A0M0BUN9_9ARCH</name>
<proteinExistence type="predicted"/>
<reference evidence="2" key="1">
    <citation type="submission" date="2015-06" db="EMBL/GenBank/DDBJ databases">
        <title>New insights into the roles of widespread benthic archaea in carbon and nitrogen cycling.</title>
        <authorList>
            <person name="Lazar C.S."/>
            <person name="Baker B.J."/>
            <person name="Seitz K.W."/>
            <person name="Hyde A.S."/>
            <person name="Dick G.J."/>
            <person name="Hinrichs K.-U."/>
            <person name="Teske A.P."/>
        </authorList>
    </citation>
    <scope>NUCLEOTIDE SEQUENCE [LARGE SCALE GENOMIC DNA]</scope>
</reference>
<sequence>MKKIGEEEKIKHILTDPKLSAIKTMLEKDHAIDCLFLLHVNRGKWKAAKDFMRENNLTLSDGTFRSRMIEIEQLGLAKSERIDPLKKYYVITDLGEKVAKLLLEFFDEFSA</sequence>
<evidence type="ECO:0008006" key="3">
    <source>
        <dbReference type="Google" id="ProtNLM"/>
    </source>
</evidence>
<gene>
    <name evidence="1" type="ORF">AC478_01065</name>
</gene>
<dbReference type="EMBL" id="LFWV01000010">
    <property type="protein sequence ID" value="KON32159.1"/>
    <property type="molecule type" value="Genomic_DNA"/>
</dbReference>
<protein>
    <recommendedName>
        <fullName evidence="3">HTH hxlR-type domain-containing protein</fullName>
    </recommendedName>
</protein>
<dbReference type="Proteomes" id="UP000054016">
    <property type="component" value="Unassembled WGS sequence"/>
</dbReference>
<evidence type="ECO:0000313" key="2">
    <source>
        <dbReference type="Proteomes" id="UP000054016"/>
    </source>
</evidence>
<dbReference type="AlphaFoldDB" id="A0A0M0BUN9"/>